<sequence length="365" mass="41500">MNRLQRLTLTGFKSIKAIDLEFNALNILIGANGAGKSNLISFFKMLNEMMAGRFQFYIGANGRASSILHFGPKTTLQIEARLEFQVTNGVDTYGIRLFHVMGDTLMFAEETISFQEMNRPYSRMDQLGAGHQEAKIGEAVEEKPTAKILKYLLDRCRVYHFHDTSATANVRESCYVRDNRWLMPDAGNLAALLLRFREEEKKSYQQIVGTIRLIAPFFDDFVIEPDASRRVMLNWKEKDSDQVFGPHIFSDGTLRSICLATLLLQPKEELPKLIIVDEPELGLHPYALNIIADLFKRAALHTQILISTQSSSFLDNFEPEDVIAVDREGKESKFKRLSSEELEIWLDEYSLGEVWEKNIAGGGPH</sequence>
<dbReference type="PIRSF" id="PIRSF029347">
    <property type="entry name" value="RecF"/>
    <property type="match status" value="1"/>
</dbReference>
<dbReference type="GO" id="GO:0000731">
    <property type="term" value="P:DNA synthesis involved in DNA repair"/>
    <property type="evidence" value="ECO:0007669"/>
    <property type="project" value="TreeGrafter"/>
</dbReference>
<dbReference type="Proteomes" id="UP000010367">
    <property type="component" value="Chromosome"/>
</dbReference>
<dbReference type="InParanoid" id="K9TIJ8"/>
<keyword evidence="3" id="KW-1185">Reference proteome</keyword>
<dbReference type="AlphaFoldDB" id="K9TIJ8"/>
<reference evidence="2 3" key="1">
    <citation type="submission" date="2012-06" db="EMBL/GenBank/DDBJ databases">
        <title>Finished chromosome of genome of Oscillatoria acuminata PCC 6304.</title>
        <authorList>
            <consortium name="US DOE Joint Genome Institute"/>
            <person name="Gugger M."/>
            <person name="Coursin T."/>
            <person name="Rippka R."/>
            <person name="Tandeau De Marsac N."/>
            <person name="Huntemann M."/>
            <person name="Wei C.-L."/>
            <person name="Han J."/>
            <person name="Detter J.C."/>
            <person name="Han C."/>
            <person name="Tapia R."/>
            <person name="Davenport K."/>
            <person name="Daligault H."/>
            <person name="Erkkila T."/>
            <person name="Gu W."/>
            <person name="Munk A.C.C."/>
            <person name="Teshima H."/>
            <person name="Xu Y."/>
            <person name="Chain P."/>
            <person name="Chen A."/>
            <person name="Krypides N."/>
            <person name="Mavromatis K."/>
            <person name="Markowitz V."/>
            <person name="Szeto E."/>
            <person name="Ivanova N."/>
            <person name="Mikhailova N."/>
            <person name="Ovchinnikova G."/>
            <person name="Pagani I."/>
            <person name="Pati A."/>
            <person name="Goodwin L."/>
            <person name="Peters L."/>
            <person name="Pitluck S."/>
            <person name="Woyke T."/>
            <person name="Kerfeld C."/>
        </authorList>
    </citation>
    <scope>NUCLEOTIDE SEQUENCE [LARGE SCALE GENOMIC DNA]</scope>
    <source>
        <strain evidence="2 3">PCC 6304</strain>
    </source>
</reference>
<dbReference type="GO" id="GO:0016887">
    <property type="term" value="F:ATP hydrolysis activity"/>
    <property type="evidence" value="ECO:0007669"/>
    <property type="project" value="InterPro"/>
</dbReference>
<dbReference type="Gene3D" id="3.40.50.300">
    <property type="entry name" value="P-loop containing nucleotide triphosphate hydrolases"/>
    <property type="match status" value="2"/>
</dbReference>
<dbReference type="Pfam" id="PF13304">
    <property type="entry name" value="AAA_21"/>
    <property type="match status" value="1"/>
</dbReference>
<dbReference type="PANTHER" id="PTHR32182">
    <property type="entry name" value="DNA REPLICATION AND REPAIR PROTEIN RECF"/>
    <property type="match status" value="1"/>
</dbReference>
<evidence type="ECO:0000259" key="1">
    <source>
        <dbReference type="Pfam" id="PF13304"/>
    </source>
</evidence>
<evidence type="ECO:0000313" key="3">
    <source>
        <dbReference type="Proteomes" id="UP000010367"/>
    </source>
</evidence>
<dbReference type="GO" id="GO:0006302">
    <property type="term" value="P:double-strand break repair"/>
    <property type="evidence" value="ECO:0007669"/>
    <property type="project" value="TreeGrafter"/>
</dbReference>
<dbReference type="CDD" id="cd00267">
    <property type="entry name" value="ABC_ATPase"/>
    <property type="match status" value="1"/>
</dbReference>
<dbReference type="PATRIC" id="fig|56110.3.peg.3283"/>
<protein>
    <submittedName>
        <fullName evidence="2">Putative ATPase</fullName>
    </submittedName>
</protein>
<dbReference type="GO" id="GO:0005524">
    <property type="term" value="F:ATP binding"/>
    <property type="evidence" value="ECO:0007669"/>
    <property type="project" value="InterPro"/>
</dbReference>
<name>K9TIJ8_9CYAN</name>
<dbReference type="EMBL" id="CP003607">
    <property type="protein sequence ID" value="AFY82365.1"/>
    <property type="molecule type" value="Genomic_DNA"/>
</dbReference>
<dbReference type="InterPro" id="IPR003959">
    <property type="entry name" value="ATPase_AAA_core"/>
</dbReference>
<gene>
    <name evidence="2" type="ORF">Oscil6304_2758</name>
</gene>
<organism evidence="2 3">
    <name type="scientific">Oscillatoria acuminata PCC 6304</name>
    <dbReference type="NCBI Taxonomy" id="56110"/>
    <lineage>
        <taxon>Bacteria</taxon>
        <taxon>Bacillati</taxon>
        <taxon>Cyanobacteriota</taxon>
        <taxon>Cyanophyceae</taxon>
        <taxon>Oscillatoriophycideae</taxon>
        <taxon>Oscillatoriales</taxon>
        <taxon>Oscillatoriaceae</taxon>
        <taxon>Oscillatoria</taxon>
    </lineage>
</organism>
<dbReference type="InterPro" id="IPR014555">
    <property type="entry name" value="RecF-like"/>
</dbReference>
<dbReference type="STRING" id="56110.Oscil6304_2758"/>
<dbReference type="eggNOG" id="COG4637">
    <property type="taxonomic scope" value="Bacteria"/>
</dbReference>
<dbReference type="InterPro" id="IPR027417">
    <property type="entry name" value="P-loop_NTPase"/>
</dbReference>
<feature type="domain" description="ATPase AAA-type core" evidence="1">
    <location>
        <begin position="237"/>
        <end position="315"/>
    </location>
</feature>
<dbReference type="SUPFAM" id="SSF52540">
    <property type="entry name" value="P-loop containing nucleoside triphosphate hydrolases"/>
    <property type="match status" value="1"/>
</dbReference>
<dbReference type="HOGENOM" id="CLU_035814_1_1_3"/>
<dbReference type="PANTHER" id="PTHR32182:SF22">
    <property type="entry name" value="ATP-DEPENDENT ENDONUCLEASE, OLD FAMILY-RELATED"/>
    <property type="match status" value="1"/>
</dbReference>
<dbReference type="InterPro" id="IPR022602">
    <property type="entry name" value="DUF2813"/>
</dbReference>
<proteinExistence type="predicted"/>
<dbReference type="RefSeq" id="WP_015149003.1">
    <property type="nucleotide sequence ID" value="NC_019693.1"/>
</dbReference>
<accession>K9TIJ8</accession>
<dbReference type="Pfam" id="PF11398">
    <property type="entry name" value="DUF2813"/>
    <property type="match status" value="1"/>
</dbReference>
<evidence type="ECO:0000313" key="2">
    <source>
        <dbReference type="EMBL" id="AFY82365.1"/>
    </source>
</evidence>
<dbReference type="KEGG" id="oac:Oscil6304_2758"/>
<dbReference type="OrthoDB" id="104167at2"/>